<dbReference type="AlphaFoldDB" id="A0A0A8YEU0"/>
<protein>
    <submittedName>
        <fullName evidence="1">Uncharacterized protein</fullName>
    </submittedName>
</protein>
<organism evidence="1">
    <name type="scientific">Arundo donax</name>
    <name type="common">Giant reed</name>
    <name type="synonym">Donax arundinaceus</name>
    <dbReference type="NCBI Taxonomy" id="35708"/>
    <lineage>
        <taxon>Eukaryota</taxon>
        <taxon>Viridiplantae</taxon>
        <taxon>Streptophyta</taxon>
        <taxon>Embryophyta</taxon>
        <taxon>Tracheophyta</taxon>
        <taxon>Spermatophyta</taxon>
        <taxon>Magnoliopsida</taxon>
        <taxon>Liliopsida</taxon>
        <taxon>Poales</taxon>
        <taxon>Poaceae</taxon>
        <taxon>PACMAD clade</taxon>
        <taxon>Arundinoideae</taxon>
        <taxon>Arundineae</taxon>
        <taxon>Arundo</taxon>
    </lineage>
</organism>
<accession>A0A0A8YEU0</accession>
<proteinExistence type="predicted"/>
<reference evidence="1" key="1">
    <citation type="submission" date="2014-09" db="EMBL/GenBank/DDBJ databases">
        <authorList>
            <person name="Magalhaes I.L.F."/>
            <person name="Oliveira U."/>
            <person name="Santos F.R."/>
            <person name="Vidigal T.H.D.A."/>
            <person name="Brescovit A.D."/>
            <person name="Santos A.J."/>
        </authorList>
    </citation>
    <scope>NUCLEOTIDE SEQUENCE</scope>
    <source>
        <tissue evidence="1">Shoot tissue taken approximately 20 cm above the soil surface</tissue>
    </source>
</reference>
<sequence>MIVSLFCLEEEHVVCCPIGGYSIKLRSIHGPSCCCPGSDKFACMHACNCDT</sequence>
<name>A0A0A8YEU0_ARUDO</name>
<dbReference type="EMBL" id="GBRH01276223">
    <property type="protein sequence ID" value="JAD21672.1"/>
    <property type="molecule type" value="Transcribed_RNA"/>
</dbReference>
<reference evidence="1" key="2">
    <citation type="journal article" date="2015" name="Data Brief">
        <title>Shoot transcriptome of the giant reed, Arundo donax.</title>
        <authorList>
            <person name="Barrero R.A."/>
            <person name="Guerrero F.D."/>
            <person name="Moolhuijzen P."/>
            <person name="Goolsby J.A."/>
            <person name="Tidwell J."/>
            <person name="Bellgard S.E."/>
            <person name="Bellgard M.I."/>
        </authorList>
    </citation>
    <scope>NUCLEOTIDE SEQUENCE</scope>
    <source>
        <tissue evidence="1">Shoot tissue taken approximately 20 cm above the soil surface</tissue>
    </source>
</reference>
<evidence type="ECO:0000313" key="1">
    <source>
        <dbReference type="EMBL" id="JAD21672.1"/>
    </source>
</evidence>